<protein>
    <submittedName>
        <fullName evidence="2">Dual specificity protein phosphatase CDC14B-like isoform X3</fullName>
    </submittedName>
</protein>
<dbReference type="STRING" id="299467.A0A443QEL2"/>
<sequence>PKSASIEQYFSTENELEYENFYADFTPLNPAMKFIFVTMIRKKIIHFTSSSQRRQINAAYLVRCYMVTY</sequence>
<comment type="caution">
    <text evidence="2">The sequence shown here is derived from an EMBL/GenBank/DDBJ whole genome shotgun (WGS) entry which is preliminary data.</text>
</comment>
<dbReference type="EMBL" id="NCKV01057606">
    <property type="protein sequence ID" value="RWS01442.1"/>
    <property type="molecule type" value="Genomic_DNA"/>
</dbReference>
<gene>
    <name evidence="2" type="ORF">B4U80_08020</name>
</gene>
<proteinExistence type="predicted"/>
<evidence type="ECO:0000259" key="1">
    <source>
        <dbReference type="Pfam" id="PF14671"/>
    </source>
</evidence>
<dbReference type="OrthoDB" id="266663at2759"/>
<feature type="domain" description="Dual specificity/tyrosine protein phosphatase N-terminal" evidence="1">
    <location>
        <begin position="2"/>
        <end position="69"/>
    </location>
</feature>
<accession>A0A443QEL2</accession>
<dbReference type="InterPro" id="IPR029021">
    <property type="entry name" value="Prot-tyrosine_phosphatase-like"/>
</dbReference>
<dbReference type="Pfam" id="PF14671">
    <property type="entry name" value="DSPn"/>
    <property type="match status" value="1"/>
</dbReference>
<keyword evidence="3" id="KW-1185">Reference proteome</keyword>
<organism evidence="2 3">
    <name type="scientific">Leptotrombidium deliense</name>
    <dbReference type="NCBI Taxonomy" id="299467"/>
    <lineage>
        <taxon>Eukaryota</taxon>
        <taxon>Metazoa</taxon>
        <taxon>Ecdysozoa</taxon>
        <taxon>Arthropoda</taxon>
        <taxon>Chelicerata</taxon>
        <taxon>Arachnida</taxon>
        <taxon>Acari</taxon>
        <taxon>Acariformes</taxon>
        <taxon>Trombidiformes</taxon>
        <taxon>Prostigmata</taxon>
        <taxon>Anystina</taxon>
        <taxon>Parasitengona</taxon>
        <taxon>Trombiculoidea</taxon>
        <taxon>Trombiculidae</taxon>
        <taxon>Leptotrombidium</taxon>
    </lineage>
</organism>
<dbReference type="Proteomes" id="UP000288716">
    <property type="component" value="Unassembled WGS sequence"/>
</dbReference>
<dbReference type="InterPro" id="IPR029260">
    <property type="entry name" value="DSPn"/>
</dbReference>
<name>A0A443QEL2_9ACAR</name>
<evidence type="ECO:0000313" key="2">
    <source>
        <dbReference type="EMBL" id="RWS01442.1"/>
    </source>
</evidence>
<dbReference type="AlphaFoldDB" id="A0A443QEL2"/>
<evidence type="ECO:0000313" key="3">
    <source>
        <dbReference type="Proteomes" id="UP000288716"/>
    </source>
</evidence>
<dbReference type="SUPFAM" id="SSF52799">
    <property type="entry name" value="(Phosphotyrosine protein) phosphatases II"/>
    <property type="match status" value="1"/>
</dbReference>
<feature type="non-terminal residue" evidence="2">
    <location>
        <position position="1"/>
    </location>
</feature>
<feature type="non-terminal residue" evidence="2">
    <location>
        <position position="69"/>
    </location>
</feature>
<dbReference type="Gene3D" id="3.90.190.10">
    <property type="entry name" value="Protein tyrosine phosphatase superfamily"/>
    <property type="match status" value="1"/>
</dbReference>
<dbReference type="VEuPathDB" id="VectorBase:LDEU014398"/>
<reference evidence="2 3" key="1">
    <citation type="journal article" date="2018" name="Gigascience">
        <title>Genomes of trombidid mites reveal novel predicted allergens and laterally-transferred genes associated with secondary metabolism.</title>
        <authorList>
            <person name="Dong X."/>
            <person name="Chaisiri K."/>
            <person name="Xia D."/>
            <person name="Armstrong S.D."/>
            <person name="Fang Y."/>
            <person name="Donnelly M.J."/>
            <person name="Kadowaki T."/>
            <person name="McGarry J.W."/>
            <person name="Darby A.C."/>
            <person name="Makepeace B.L."/>
        </authorList>
    </citation>
    <scope>NUCLEOTIDE SEQUENCE [LARGE SCALE GENOMIC DNA]</scope>
    <source>
        <strain evidence="2">UoL-UT</strain>
    </source>
</reference>